<keyword evidence="7" id="KW-1185">Reference proteome</keyword>
<dbReference type="InterPro" id="IPR016024">
    <property type="entry name" value="ARM-type_fold"/>
</dbReference>
<protein>
    <submittedName>
        <fullName evidence="6">Importin alpha</fullName>
    </submittedName>
</protein>
<dbReference type="Gene3D" id="1.25.10.10">
    <property type="entry name" value="Leucine-rich Repeat Variant"/>
    <property type="match status" value="1"/>
</dbReference>
<comment type="similarity">
    <text evidence="1">Belongs to the importin alpha family.</text>
</comment>
<dbReference type="PANTHER" id="PTHR23316">
    <property type="entry name" value="IMPORTIN ALPHA"/>
    <property type="match status" value="1"/>
</dbReference>
<dbReference type="Proteomes" id="UP001149090">
    <property type="component" value="Unassembled WGS sequence"/>
</dbReference>
<dbReference type="OMA" id="MVRNATW"/>
<sequence>MTSSNDSQRVSISVQKNKIGKLFPINSVTVQLLKSVFKLKEVKSLTDPDNKIIEPVNSRFLNLDPTKQYIINSNLSPVEFTFSLDQIPTAIKQIYTDDPQIQLEGATFLRKILSIEGSPPIEHVIKTGVVFRLVELLRKTQDTKLQFEIAWALTNIASGSSEQTKEVLKYDSLPIFVKLLDSHDLNVKEQAVWALGNIAGDSPILRDRVLESGILKPLVEVLKTTPKISVQRNAMWALSNCCRGKPQPQVSQFFPVFQILLEFLHSLDKEILVDCAWALSYLSDGPNDSIQNLIEAGIVKKVVELLDCPFFEVKVPVLRTVGNIVTGNDEQTQVVISFGALPKFHDLLKQPKINIRKEVCWAISNITAGTPDQIDCILNLNLFQVVIELLKQDTIAIKREATWAICNAISGGKKSQIEKLLSFGCIPPLCEMLKLDDPRIIHLVLEGLERCIRIMQSSNFIPETYFDIIENLQSHSNQEVASLALRILELISEDHSDEIELHSHNLPSYQDQDDEYSDDDESETDDD</sequence>
<gene>
    <name evidence="6" type="ORF">M0811_09939</name>
</gene>
<accession>A0A9Q0LG50</accession>
<dbReference type="InterPro" id="IPR011989">
    <property type="entry name" value="ARM-like"/>
</dbReference>
<evidence type="ECO:0000256" key="1">
    <source>
        <dbReference type="ARBA" id="ARBA00010394"/>
    </source>
</evidence>
<feature type="region of interest" description="Disordered" evidence="5">
    <location>
        <begin position="501"/>
        <end position="527"/>
    </location>
</feature>
<dbReference type="SUPFAM" id="SSF48371">
    <property type="entry name" value="ARM repeat"/>
    <property type="match status" value="1"/>
</dbReference>
<evidence type="ECO:0000313" key="7">
    <source>
        <dbReference type="Proteomes" id="UP001149090"/>
    </source>
</evidence>
<evidence type="ECO:0000256" key="4">
    <source>
        <dbReference type="PROSITE-ProRule" id="PRU00259"/>
    </source>
</evidence>
<name>A0A9Q0LG50_ANAIG</name>
<evidence type="ECO:0000256" key="5">
    <source>
        <dbReference type="SAM" id="MobiDB-lite"/>
    </source>
</evidence>
<feature type="compositionally biased region" description="Acidic residues" evidence="5">
    <location>
        <begin position="511"/>
        <end position="527"/>
    </location>
</feature>
<dbReference type="Pfam" id="PF00514">
    <property type="entry name" value="Arm"/>
    <property type="match status" value="7"/>
</dbReference>
<dbReference type="SMART" id="SM00185">
    <property type="entry name" value="ARM"/>
    <property type="match status" value="8"/>
</dbReference>
<dbReference type="PROSITE" id="PS50176">
    <property type="entry name" value="ARM_REPEAT"/>
    <property type="match status" value="1"/>
</dbReference>
<dbReference type="OrthoDB" id="29145at2759"/>
<comment type="caution">
    <text evidence="6">The sequence shown here is derived from an EMBL/GenBank/DDBJ whole genome shotgun (WGS) entry which is preliminary data.</text>
</comment>
<dbReference type="AlphaFoldDB" id="A0A9Q0LG50"/>
<evidence type="ECO:0000256" key="3">
    <source>
        <dbReference type="ARBA" id="ARBA00022927"/>
    </source>
</evidence>
<dbReference type="InterPro" id="IPR000225">
    <property type="entry name" value="Armadillo"/>
</dbReference>
<dbReference type="GO" id="GO:0015031">
    <property type="term" value="P:protein transport"/>
    <property type="evidence" value="ECO:0007669"/>
    <property type="project" value="UniProtKB-KW"/>
</dbReference>
<proteinExistence type="inferred from homology"/>
<evidence type="ECO:0000313" key="6">
    <source>
        <dbReference type="EMBL" id="KAJ5071779.1"/>
    </source>
</evidence>
<keyword evidence="2" id="KW-0813">Transport</keyword>
<dbReference type="EMBL" id="JAPDFW010000085">
    <property type="protein sequence ID" value="KAJ5071779.1"/>
    <property type="molecule type" value="Genomic_DNA"/>
</dbReference>
<evidence type="ECO:0000256" key="2">
    <source>
        <dbReference type="ARBA" id="ARBA00022448"/>
    </source>
</evidence>
<feature type="repeat" description="ARM" evidence="4">
    <location>
        <begin position="171"/>
        <end position="199"/>
    </location>
</feature>
<keyword evidence="3" id="KW-0653">Protein transport</keyword>
<organism evidence="6 7">
    <name type="scientific">Anaeramoeba ignava</name>
    <name type="common">Anaerobic marine amoeba</name>
    <dbReference type="NCBI Taxonomy" id="1746090"/>
    <lineage>
        <taxon>Eukaryota</taxon>
        <taxon>Metamonada</taxon>
        <taxon>Anaeramoebidae</taxon>
        <taxon>Anaeramoeba</taxon>
    </lineage>
</organism>
<reference evidence="6" key="1">
    <citation type="submission" date="2022-10" db="EMBL/GenBank/DDBJ databases">
        <title>Novel sulphate-reducing endosymbionts in the free-living metamonad Anaeramoeba.</title>
        <authorList>
            <person name="Jerlstrom-Hultqvist J."/>
            <person name="Cepicka I."/>
            <person name="Gallot-Lavallee L."/>
            <person name="Salas-Leiva D."/>
            <person name="Curtis B.A."/>
            <person name="Zahonova K."/>
            <person name="Pipaliya S."/>
            <person name="Dacks J."/>
            <person name="Roger A.J."/>
        </authorList>
    </citation>
    <scope>NUCLEOTIDE SEQUENCE</scope>
    <source>
        <strain evidence="6">BMAN</strain>
    </source>
</reference>